<evidence type="ECO:0000313" key="1">
    <source>
        <dbReference type="EMBL" id="AVO26739.1"/>
    </source>
</evidence>
<reference evidence="1 2" key="1">
    <citation type="journal article" date="2018" name="Genome Announc.">
        <title>Complete genomes of two Megasphaera elsdenii strains, NCIMB 702410 and ATCC 25940.</title>
        <authorList>
            <person name="Hatmaker E.A."/>
            <person name="O'Dell K."/>
            <person name="Riley L.A."/>
            <person name="Klingeman D.M."/>
            <person name="Guss A.M."/>
        </authorList>
    </citation>
    <scope>NUCLEOTIDE SEQUENCE [LARGE SCALE GENOMIC DNA]</scope>
    <source>
        <strain evidence="1 2">NCIMB702410</strain>
    </source>
</reference>
<protein>
    <submittedName>
        <fullName evidence="1">DUF1700 domain-containing protein</fullName>
    </submittedName>
</protein>
<dbReference type="AlphaFoldDB" id="A0A269TE22"/>
<sequence>MRKNEFMDLLRYYFRKSDKNDLKGIIEDCEEQFRLGAKEGKSEEEICCKLGHPKNIYRYYIGEPIVPEDNPRMPGDEYGGYGDFGPGVEDRVFYDQDRSDDYYRQQQLAQQQRRYDREQVMRQRYAAEAAKTGKDFNWNDGSSQMGQAAKAVASPFMDILGTLFGILSGFLYLALAIVILAAVGISFIPAYAYTDLLPLPTLSLVTRVLAVLTVLFAAMTASSASQACHAAARGKGAQ</sequence>
<dbReference type="OrthoDB" id="9804829at2"/>
<dbReference type="EMBL" id="CP027569">
    <property type="protein sequence ID" value="AVO26739.1"/>
    <property type="molecule type" value="Genomic_DNA"/>
</dbReference>
<proteinExistence type="predicted"/>
<dbReference type="GeneID" id="97491170"/>
<name>A0A269TE22_MEGEL</name>
<evidence type="ECO:0000313" key="2">
    <source>
        <dbReference type="Proteomes" id="UP000238358"/>
    </source>
</evidence>
<gene>
    <name evidence="1" type="ORF">C6Y28_03410</name>
</gene>
<organism evidence="1 2">
    <name type="scientific">Megasphaera elsdenii</name>
    <dbReference type="NCBI Taxonomy" id="907"/>
    <lineage>
        <taxon>Bacteria</taxon>
        <taxon>Bacillati</taxon>
        <taxon>Bacillota</taxon>
        <taxon>Negativicutes</taxon>
        <taxon>Veillonellales</taxon>
        <taxon>Veillonellaceae</taxon>
        <taxon>Megasphaera</taxon>
    </lineage>
</organism>
<dbReference type="Proteomes" id="UP000238358">
    <property type="component" value="Chromosome"/>
</dbReference>
<dbReference type="RefSeq" id="WP_071821834.1">
    <property type="nucleotide sequence ID" value="NZ_AP031433.1"/>
</dbReference>
<accession>A0A269TE22</accession>